<evidence type="ECO:0000313" key="3">
    <source>
        <dbReference type="Proteomes" id="UP001169242"/>
    </source>
</evidence>
<keyword evidence="1" id="KW-1133">Transmembrane helix</keyword>
<feature type="transmembrane region" description="Helical" evidence="1">
    <location>
        <begin position="92"/>
        <end position="114"/>
    </location>
</feature>
<reference evidence="2" key="1">
    <citation type="journal article" date="2023" name="Int. J. Syst. Evol. Microbiol.">
        <title>&lt;i&gt;Holtiella tumoricola&lt;/i&gt; gen. nov. sp. nov., isolated from a human clinical sample.</title>
        <authorList>
            <person name="Allen-Vercoe E."/>
            <person name="Daigneault M.C."/>
            <person name="Vancuren S.J."/>
            <person name="Cochrane K."/>
            <person name="O'Neal L.L."/>
            <person name="Sankaranarayanan K."/>
            <person name="Lawson P.A."/>
        </authorList>
    </citation>
    <scope>NUCLEOTIDE SEQUENCE</scope>
    <source>
        <strain evidence="2">CC70A</strain>
    </source>
</reference>
<dbReference type="Proteomes" id="UP001169242">
    <property type="component" value="Unassembled WGS sequence"/>
</dbReference>
<dbReference type="RefSeq" id="WP_271013764.1">
    <property type="nucleotide sequence ID" value="NZ_JAQIFT010000073.1"/>
</dbReference>
<sequence>MKNELALLKKENKLRTEFIPEEDRDMIRRMSQYMSSRRIGAFDVEVTRKELIGMALGAMQDGESLQTVIGKDEKEFCDDIIENSKKTLVSEVLLMSILRGIMYYGIALIASVLLFDVYGKVTFDSYLLIFAPLWALFCVIIDIFIGERYSYEEGFKKYIPMIIFCVSLFICLFLEDYLLPGVVVEVSRGLVLGIVIVGGVVLKFIYDSYINYIAKNYHWRD</sequence>
<dbReference type="AlphaFoldDB" id="A0AA42DS82"/>
<dbReference type="SUPFAM" id="SSF158560">
    <property type="entry name" value="BH3980-like"/>
    <property type="match status" value="1"/>
</dbReference>
<evidence type="ECO:0000256" key="1">
    <source>
        <dbReference type="SAM" id="Phobius"/>
    </source>
</evidence>
<keyword evidence="1" id="KW-0812">Transmembrane</keyword>
<dbReference type="Gene3D" id="1.10.1900.10">
    <property type="entry name" value="c-terminal domain of poly(a) binding protein"/>
    <property type="match status" value="1"/>
</dbReference>
<name>A0AA42DS82_9FIRM</name>
<protein>
    <recommendedName>
        <fullName evidence="4">DUF1129 domain-containing protein</fullName>
    </recommendedName>
</protein>
<keyword evidence="1" id="KW-0472">Membrane</keyword>
<proteinExistence type="predicted"/>
<dbReference type="EMBL" id="JAQIFT010000073">
    <property type="protein sequence ID" value="MDA3734141.1"/>
    <property type="molecule type" value="Genomic_DNA"/>
</dbReference>
<feature type="transmembrane region" description="Helical" evidence="1">
    <location>
        <begin position="158"/>
        <end position="180"/>
    </location>
</feature>
<organism evidence="2 3">
    <name type="scientific">Holtiella tumoricola</name>
    <dbReference type="NCBI Taxonomy" id="3018743"/>
    <lineage>
        <taxon>Bacteria</taxon>
        <taxon>Bacillati</taxon>
        <taxon>Bacillota</taxon>
        <taxon>Clostridia</taxon>
        <taxon>Lachnospirales</taxon>
        <taxon>Cellulosilyticaceae</taxon>
        <taxon>Holtiella</taxon>
    </lineage>
</organism>
<feature type="transmembrane region" description="Helical" evidence="1">
    <location>
        <begin position="186"/>
        <end position="206"/>
    </location>
</feature>
<feature type="transmembrane region" description="Helical" evidence="1">
    <location>
        <begin position="126"/>
        <end position="146"/>
    </location>
</feature>
<gene>
    <name evidence="2" type="ORF">PBV87_21945</name>
</gene>
<accession>A0AA42DS82</accession>
<keyword evidence="3" id="KW-1185">Reference proteome</keyword>
<comment type="caution">
    <text evidence="2">The sequence shown here is derived from an EMBL/GenBank/DDBJ whole genome shotgun (WGS) entry which is preliminary data.</text>
</comment>
<evidence type="ECO:0000313" key="2">
    <source>
        <dbReference type="EMBL" id="MDA3734141.1"/>
    </source>
</evidence>
<evidence type="ECO:0008006" key="4">
    <source>
        <dbReference type="Google" id="ProtNLM"/>
    </source>
</evidence>